<feature type="transmembrane region" description="Helical" evidence="1">
    <location>
        <begin position="50"/>
        <end position="66"/>
    </location>
</feature>
<reference evidence="2 3" key="1">
    <citation type="submission" date="2018-03" db="EMBL/GenBank/DDBJ databases">
        <authorList>
            <person name="Fogelqvist J."/>
        </authorList>
    </citation>
    <scope>NUCLEOTIDE SEQUENCE [LARGE SCALE GENOMIC DNA]</scope>
</reference>
<evidence type="ECO:0000256" key="1">
    <source>
        <dbReference type="SAM" id="Phobius"/>
    </source>
</evidence>
<keyword evidence="2" id="KW-0496">Mitochondrion</keyword>
<evidence type="ECO:0000313" key="2">
    <source>
        <dbReference type="EMBL" id="SPQ99942.1"/>
    </source>
</evidence>
<name>A0A3P3YIC5_PLABS</name>
<feature type="transmembrane region" description="Helical" evidence="1">
    <location>
        <begin position="117"/>
        <end position="141"/>
    </location>
</feature>
<proteinExistence type="predicted"/>
<evidence type="ECO:0000313" key="3">
    <source>
        <dbReference type="Proteomes" id="UP000290189"/>
    </source>
</evidence>
<feature type="transmembrane region" description="Helical" evidence="1">
    <location>
        <begin position="78"/>
        <end position="97"/>
    </location>
</feature>
<dbReference type="EMBL" id="OVEO01000013">
    <property type="protein sequence ID" value="SPQ99942.1"/>
    <property type="molecule type" value="Genomic_DNA"/>
</dbReference>
<dbReference type="Proteomes" id="UP000290189">
    <property type="component" value="Unassembled WGS sequence"/>
</dbReference>
<protein>
    <submittedName>
        <fullName evidence="2">Uncharacterized protein</fullName>
    </submittedName>
</protein>
<keyword evidence="1" id="KW-1133">Transmembrane helix</keyword>
<keyword evidence="1" id="KW-0812">Transmembrane</keyword>
<gene>
    <name evidence="2" type="ORF">PLBR_LOCUS7157</name>
</gene>
<dbReference type="AlphaFoldDB" id="A0A3P3YIC5"/>
<accession>A0A3P3YIC5</accession>
<organism evidence="2 3">
    <name type="scientific">Plasmodiophora brassicae</name>
    <name type="common">Clubroot disease agent</name>
    <dbReference type="NCBI Taxonomy" id="37360"/>
    <lineage>
        <taxon>Eukaryota</taxon>
        <taxon>Sar</taxon>
        <taxon>Rhizaria</taxon>
        <taxon>Endomyxa</taxon>
        <taxon>Phytomyxea</taxon>
        <taxon>Plasmodiophorida</taxon>
        <taxon>Plasmodiophoridae</taxon>
        <taxon>Plasmodiophora</taxon>
    </lineage>
</organism>
<keyword evidence="1" id="KW-0472">Membrane</keyword>
<geneLocation type="mitochondrion" evidence="2"/>
<sequence>MLLRPRLSIEVAVLVAATAVSTVGLWQFARVVLAHDDVPARRLRYGFDGAWRYAMCLSMPSIMLLNNRLHKSMPGLPASVNILLALPRLLAALGMLYRVADFVAFVQWTESSGVVAWAPAAFTWLSAIAVGAACVAAVEAVNTALAVIDKRRPDVAILDLDDKRAMYEPLVNVDANVA</sequence>